<organism evidence="3 4">
    <name type="scientific">Endozoicomonas euniceicola</name>
    <dbReference type="NCBI Taxonomy" id="1234143"/>
    <lineage>
        <taxon>Bacteria</taxon>
        <taxon>Pseudomonadati</taxon>
        <taxon>Pseudomonadota</taxon>
        <taxon>Gammaproteobacteria</taxon>
        <taxon>Oceanospirillales</taxon>
        <taxon>Endozoicomonadaceae</taxon>
        <taxon>Endozoicomonas</taxon>
    </lineage>
</organism>
<evidence type="ECO:0000256" key="2">
    <source>
        <dbReference type="SAM" id="SignalP"/>
    </source>
</evidence>
<feature type="compositionally biased region" description="Basic and acidic residues" evidence="1">
    <location>
        <begin position="559"/>
        <end position="571"/>
    </location>
</feature>
<keyword evidence="4" id="KW-1185">Reference proteome</keyword>
<feature type="chain" id="PRO_5045818652" evidence="2">
    <location>
        <begin position="30"/>
        <end position="1106"/>
    </location>
</feature>
<feature type="compositionally biased region" description="Basic and acidic residues" evidence="1">
    <location>
        <begin position="357"/>
        <end position="407"/>
    </location>
</feature>
<evidence type="ECO:0000313" key="3">
    <source>
        <dbReference type="EMBL" id="UYM17158.1"/>
    </source>
</evidence>
<feature type="region of interest" description="Disordered" evidence="1">
    <location>
        <begin position="555"/>
        <end position="588"/>
    </location>
</feature>
<feature type="compositionally biased region" description="Polar residues" evidence="1">
    <location>
        <begin position="572"/>
        <end position="588"/>
    </location>
</feature>
<feature type="compositionally biased region" description="Basic and acidic residues" evidence="1">
    <location>
        <begin position="415"/>
        <end position="475"/>
    </location>
</feature>
<dbReference type="EMBL" id="CP103300">
    <property type="protein sequence ID" value="UYM17158.1"/>
    <property type="molecule type" value="Genomic_DNA"/>
</dbReference>
<feature type="compositionally biased region" description="Basic and acidic residues" evidence="1">
    <location>
        <begin position="482"/>
        <end position="491"/>
    </location>
</feature>
<accession>A0ABY6GYT8</accession>
<feature type="signal peptide" evidence="2">
    <location>
        <begin position="1"/>
        <end position="29"/>
    </location>
</feature>
<evidence type="ECO:0000313" key="4">
    <source>
        <dbReference type="Proteomes" id="UP001163255"/>
    </source>
</evidence>
<feature type="region of interest" description="Disordered" evidence="1">
    <location>
        <begin position="307"/>
        <end position="502"/>
    </location>
</feature>
<dbReference type="RefSeq" id="WP_262599635.1">
    <property type="nucleotide sequence ID" value="NZ_CP103300.1"/>
</dbReference>
<name>A0ABY6GYT8_9GAMM</name>
<proteinExistence type="predicted"/>
<sequence length="1106" mass="128362">MKRNYKLAGMKKNYPLFFLMALFSTSVLSITDAQLKKELGDYLTSNNSPVMQSESVDSALEFLTTVISRNFHIEQISAYQVNEFVTHVGIVINNFLQNATSNAPENNISDPFDTLLNGGNALNAALSNNPFFRPFFLRPELLQHPAENLPMPYQGVLPQQLLPLQALSQIPGPPYQQLPPQQALFQFQRPPHQLPQAVFAQVRAPLPLHVYPARPGIRGLHQRNNNFIEAGQPIEVEATPEETEKTKKLKDLEKKNFSLKRQQQKLKDEIEQVKREKTVNEAEKTVQLNKLAEQIKRLEQQQKKLESKAEQLERENAKKTKELKDLAKKTEQLEKLSGKKIKLKEQNKQSQEGSNQNKEKPPHKATYDQQKPKESNSQRTSSDREVQKLMGEIERNDREEKEKREQELQQITARKKVEEEERQRQRQELARKKAEEEEKRRQEELARKRREKEKQRQEWLARKKAERERQQQEKLARKKAKKEKERQEREQAQCQSPQKEQTNELLNTADLYNLRGAPANLAIVSDSPYPSMENLQCLQKHFPDKIKEIRQNIIKKNKNQPDKRSAQEESAKSNVLGDNTKSSEDVSQSNRIISNRRWLEKSTLLDKIVVVTTAVWAGAGLGYLYRFYQSSQYDHSENMTRDECQLFLNKIFSDGDGYIIKDSKATVDCIVRLSENNLTIPVYKSYISDNSNGSSDFILYEPSGNNVVPNEKFFLAPAKMEKLSDISSEFGERYAVFLSNIHELLLNRSLTDGVRITNISAILCGVMPTKDLTEKCFLNVRDMIESFGIHAISSYYSFINAGHYDFKHYISQKNIFVILPFWEVDADKNLVGRRYPVRWQENSYRPLFPLFDIPPDEQIDPYTQGKTFFFNKDLKWIRHTNAFLSGQKTGLSQLKHFVAYESLPCKRYARIIGYDDGKQLHLAWEPDHGLRESHAAFMYMIYKHYLDSSQQFRKMPEELNAWFTSCLKSQACQIPWLRSDVTKLDNGYFQRVHKTYEIKAMSSGKIMRQWQKQLAFIYAASNLHSTGLTISQFADKARKLCGVLEHKKSQLACFLELADAHFSKLNWTKSPEILHYLENFDEYSPKIIWPKNNEYSVLPPGVLTPL</sequence>
<gene>
    <name evidence="3" type="ORF">NX720_04340</name>
</gene>
<evidence type="ECO:0000256" key="1">
    <source>
        <dbReference type="SAM" id="MobiDB-lite"/>
    </source>
</evidence>
<reference evidence="3" key="1">
    <citation type="submission" date="2022-10" db="EMBL/GenBank/DDBJ databases">
        <title>Completed Genome Sequence of two octocoral isolated bacterium, Endozoicomonas euniceicola EF212T and Endozoicomonas gorgoniicola PS125T.</title>
        <authorList>
            <person name="Chiou Y.-J."/>
            <person name="Chen Y.-H."/>
        </authorList>
    </citation>
    <scope>NUCLEOTIDE SEQUENCE</scope>
    <source>
        <strain evidence="3">EF212</strain>
    </source>
</reference>
<dbReference type="Proteomes" id="UP001163255">
    <property type="component" value="Chromosome"/>
</dbReference>
<feature type="compositionally biased region" description="Basic and acidic residues" evidence="1">
    <location>
        <begin position="307"/>
        <end position="347"/>
    </location>
</feature>
<keyword evidence="2" id="KW-0732">Signal</keyword>
<protein>
    <submittedName>
        <fullName evidence="3">Uncharacterized protein</fullName>
    </submittedName>
</protein>